<proteinExistence type="predicted"/>
<reference evidence="1" key="1">
    <citation type="submission" date="2022-11" db="EMBL/GenBank/DDBJ databases">
        <title>Genome Sequence of Boeremia exigua.</title>
        <authorList>
            <person name="Buettner E."/>
        </authorList>
    </citation>
    <scope>NUCLEOTIDE SEQUENCE</scope>
    <source>
        <strain evidence="1">CU02</strain>
    </source>
</reference>
<accession>A0ACC2INF3</accession>
<evidence type="ECO:0000313" key="2">
    <source>
        <dbReference type="Proteomes" id="UP001153331"/>
    </source>
</evidence>
<organism evidence="1 2">
    <name type="scientific">Boeremia exigua</name>
    <dbReference type="NCBI Taxonomy" id="749465"/>
    <lineage>
        <taxon>Eukaryota</taxon>
        <taxon>Fungi</taxon>
        <taxon>Dikarya</taxon>
        <taxon>Ascomycota</taxon>
        <taxon>Pezizomycotina</taxon>
        <taxon>Dothideomycetes</taxon>
        <taxon>Pleosporomycetidae</taxon>
        <taxon>Pleosporales</taxon>
        <taxon>Pleosporineae</taxon>
        <taxon>Didymellaceae</taxon>
        <taxon>Boeremia</taxon>
    </lineage>
</organism>
<comment type="caution">
    <text evidence="1">The sequence shown here is derived from an EMBL/GenBank/DDBJ whole genome shotgun (WGS) entry which is preliminary data.</text>
</comment>
<dbReference type="EMBL" id="JAPHNI010000085">
    <property type="protein sequence ID" value="KAJ8116651.1"/>
    <property type="molecule type" value="Genomic_DNA"/>
</dbReference>
<gene>
    <name evidence="1" type="ORF">OPT61_g1971</name>
</gene>
<name>A0ACC2INF3_9PLEO</name>
<dbReference type="Proteomes" id="UP001153331">
    <property type="component" value="Unassembled WGS sequence"/>
</dbReference>
<protein>
    <submittedName>
        <fullName evidence="1">Uncharacterized protein</fullName>
    </submittedName>
</protein>
<sequence length="663" mass="72275">MEQSQPLVPAPPTSGHDGTKTPMSATQDLSSNTMTDRTSYGSQSGSPQISQRPQVQRSSGVWGKSWTAETGSYIISILALAGLTATLLVHQDKPLPQWPQLVTINSIISLFSLLMRACVGVVLAEGISQCKWNWYRKAKKLDHIERLDSASRGSWGSFTLLYHFRPNKAYYIAALGAMTMILASLTGFFSQQIVQFHSCLEIDTAAATDISRTNAYARTGGSAMSNVAVEYAPMLAAINVGVLQPAGDLTSTLSSGCSTGNCTFSDTGTASFSTLAISHVCEDITSHIHVVNQTSDNTTAATSTYLGLSYGENKTVEWDKESGGYVVKSWVDDSSSSTSSDLTTLYFLFRSVGSSLTGGNTDWKVTNCSLFPTVNTYESSIKDARLQEDLIDSVPLRGIDEQFEHPPVDDVDFTDLLFMWRYKMTTDFAVRNGIQEECEGSDSPRSGLVKFLKSSDEPTYVNSTGHTNPSAGWKWWYYPQKCVWAFHKYPAATIAESLKEIFDLQDVTQGRRGGAMGSAHLRVLFQDGNMTHNSVDTQIKDLATSMTTVVRTAGGNGTQPYIPDNVQGLVWVNTTCVSIRWPWIAFPAIMIGLTGLFLALVAFENRGIESDRLWKSSFLAALFCEVEIDPHERPVGKADMKSVAKSTSVSLEGKSGALRLIAG</sequence>
<evidence type="ECO:0000313" key="1">
    <source>
        <dbReference type="EMBL" id="KAJ8116651.1"/>
    </source>
</evidence>
<keyword evidence="2" id="KW-1185">Reference proteome</keyword>